<keyword evidence="10" id="KW-1133">Transmembrane helix</keyword>
<feature type="domain" description="Histidine kinase/HSP90-like ATPase" evidence="11">
    <location>
        <begin position="361"/>
        <end position="465"/>
    </location>
</feature>
<dbReference type="InterPro" id="IPR011712">
    <property type="entry name" value="Sig_transdc_His_kin_sub3_dim/P"/>
</dbReference>
<evidence type="ECO:0000259" key="11">
    <source>
        <dbReference type="SMART" id="SM00387"/>
    </source>
</evidence>
<dbReference type="Pfam" id="PF02518">
    <property type="entry name" value="HATPase_c"/>
    <property type="match status" value="1"/>
</dbReference>
<comment type="catalytic activity">
    <reaction evidence="1">
        <text>ATP + protein L-histidine = ADP + protein N-phospho-L-histidine.</text>
        <dbReference type="EC" id="2.7.13.3"/>
    </reaction>
</comment>
<feature type="transmembrane region" description="Helical" evidence="10">
    <location>
        <begin position="64"/>
        <end position="83"/>
    </location>
</feature>
<dbReference type="InterPro" id="IPR050482">
    <property type="entry name" value="Sensor_HK_TwoCompSys"/>
</dbReference>
<organism evidence="12 13">
    <name type="scientific">Pseudoclavibacter terrae</name>
    <dbReference type="NCBI Taxonomy" id="1530195"/>
    <lineage>
        <taxon>Bacteria</taxon>
        <taxon>Bacillati</taxon>
        <taxon>Actinomycetota</taxon>
        <taxon>Actinomycetes</taxon>
        <taxon>Micrococcales</taxon>
        <taxon>Microbacteriaceae</taxon>
        <taxon>Pseudoclavibacter</taxon>
    </lineage>
</organism>
<feature type="transmembrane region" description="Helical" evidence="10">
    <location>
        <begin position="12"/>
        <end position="32"/>
    </location>
</feature>
<evidence type="ECO:0000256" key="2">
    <source>
        <dbReference type="ARBA" id="ARBA00012438"/>
    </source>
</evidence>
<evidence type="ECO:0000256" key="10">
    <source>
        <dbReference type="SAM" id="Phobius"/>
    </source>
</evidence>
<keyword evidence="6" id="KW-0418">Kinase</keyword>
<feature type="transmembrane region" description="Helical" evidence="10">
    <location>
        <begin position="38"/>
        <end position="57"/>
    </location>
</feature>
<dbReference type="Pfam" id="PF07730">
    <property type="entry name" value="HisKA_3"/>
    <property type="match status" value="1"/>
</dbReference>
<dbReference type="PANTHER" id="PTHR24421:SF10">
    <property type="entry name" value="NITRATE_NITRITE SENSOR PROTEIN NARQ"/>
    <property type="match status" value="1"/>
</dbReference>
<keyword evidence="10" id="KW-0472">Membrane</keyword>
<dbReference type="Proteomes" id="UP000490386">
    <property type="component" value="Unassembled WGS sequence"/>
</dbReference>
<dbReference type="CDD" id="cd16917">
    <property type="entry name" value="HATPase_UhpB-NarQ-NarX-like"/>
    <property type="match status" value="1"/>
</dbReference>
<reference evidence="12 13" key="1">
    <citation type="submission" date="2019-09" db="EMBL/GenBank/DDBJ databases">
        <title>Phylogeny of genus Pseudoclavibacter and closely related genus.</title>
        <authorList>
            <person name="Li Y."/>
        </authorList>
    </citation>
    <scope>NUCLEOTIDE SEQUENCE [LARGE SCALE GENOMIC DNA]</scope>
    <source>
        <strain evidence="12 13">THG-MD12</strain>
    </source>
</reference>
<evidence type="ECO:0000256" key="4">
    <source>
        <dbReference type="ARBA" id="ARBA00022679"/>
    </source>
</evidence>
<protein>
    <recommendedName>
        <fullName evidence="2">histidine kinase</fullName>
        <ecNumber evidence="2">2.7.13.3</ecNumber>
    </recommendedName>
</protein>
<dbReference type="InterPro" id="IPR036890">
    <property type="entry name" value="HATPase_C_sf"/>
</dbReference>
<keyword evidence="10" id="KW-0812">Transmembrane</keyword>
<dbReference type="AlphaFoldDB" id="A0A7J5B0P6"/>
<dbReference type="Gene3D" id="3.30.565.10">
    <property type="entry name" value="Histidine kinase-like ATPase, C-terminal domain"/>
    <property type="match status" value="1"/>
</dbReference>
<evidence type="ECO:0000256" key="5">
    <source>
        <dbReference type="ARBA" id="ARBA00022741"/>
    </source>
</evidence>
<keyword evidence="3" id="KW-0597">Phosphoprotein</keyword>
<feature type="transmembrane region" description="Helical" evidence="10">
    <location>
        <begin position="89"/>
        <end position="105"/>
    </location>
</feature>
<keyword evidence="5" id="KW-0547">Nucleotide-binding</keyword>
<evidence type="ECO:0000256" key="6">
    <source>
        <dbReference type="ARBA" id="ARBA00022777"/>
    </source>
</evidence>
<dbReference type="InterPro" id="IPR003594">
    <property type="entry name" value="HATPase_dom"/>
</dbReference>
<accession>A0A7J5B0P6</accession>
<proteinExistence type="predicted"/>
<dbReference type="OrthoDB" id="227596at2"/>
<sequence length="493" mass="52697">MLRLRDRLPSAAALRWLLEPAAGALFITMWCFGEVGRWGSYLPFYAAPVLYGVAIGLSRRFPRTAIGVGLLAPVLQLLWAIPMVSANDWPVHLGMALIVFLVALNSRGATRWIALAGGIVHGIGIAFLFVYAGQWLLWSGPLGGSTMGYLSGVNNYTPSGELVYQEGWDGPTDGNNVVQIMFDDQGSMQFMSVGGPMSELMLQTAAQLAFIFALVAAAAWVLGVAIQYAIKRRRDQAIRAALAGELSASSAEVLVLQERSRIAREVHDVLAHSLTVTISMADGSRLLRESRGEPADDLQKIADNARSTLLELQGLLEGIGGEGSAPQPKLDELDALVEQASETGLNVELRNLGERKRLSQVQELSVFRIVQESLTNAMKHAGSEASATVSLDWRGAGLSLNIVSMGVGDDDSKAEPSERSGLGVAGMRERARLAGGWLTAGAEPSVNQTSGHQTFVVTAFIPTQDIMPKVTGTENAQSASPVTVETASDEDKQ</sequence>
<evidence type="ECO:0000313" key="13">
    <source>
        <dbReference type="Proteomes" id="UP000490386"/>
    </source>
</evidence>
<dbReference type="EMBL" id="WBJX01000003">
    <property type="protein sequence ID" value="KAB1637494.1"/>
    <property type="molecule type" value="Genomic_DNA"/>
</dbReference>
<evidence type="ECO:0000256" key="7">
    <source>
        <dbReference type="ARBA" id="ARBA00022840"/>
    </source>
</evidence>
<feature type="region of interest" description="Disordered" evidence="9">
    <location>
        <begin position="471"/>
        <end position="493"/>
    </location>
</feature>
<feature type="transmembrane region" description="Helical" evidence="10">
    <location>
        <begin position="205"/>
        <end position="230"/>
    </location>
</feature>
<dbReference type="GO" id="GO:0016020">
    <property type="term" value="C:membrane"/>
    <property type="evidence" value="ECO:0007669"/>
    <property type="project" value="InterPro"/>
</dbReference>
<evidence type="ECO:0000313" key="12">
    <source>
        <dbReference type="EMBL" id="KAB1637494.1"/>
    </source>
</evidence>
<keyword evidence="4" id="KW-0808">Transferase</keyword>
<evidence type="ECO:0000256" key="8">
    <source>
        <dbReference type="ARBA" id="ARBA00023012"/>
    </source>
</evidence>
<feature type="compositionally biased region" description="Polar residues" evidence="9">
    <location>
        <begin position="472"/>
        <end position="486"/>
    </location>
</feature>
<feature type="transmembrane region" description="Helical" evidence="10">
    <location>
        <begin position="112"/>
        <end position="132"/>
    </location>
</feature>
<keyword evidence="8" id="KW-0902">Two-component regulatory system</keyword>
<dbReference type="SUPFAM" id="SSF55874">
    <property type="entry name" value="ATPase domain of HSP90 chaperone/DNA topoisomerase II/histidine kinase"/>
    <property type="match status" value="1"/>
</dbReference>
<dbReference type="Gene3D" id="1.20.5.1930">
    <property type="match status" value="1"/>
</dbReference>
<dbReference type="GO" id="GO:0005524">
    <property type="term" value="F:ATP binding"/>
    <property type="evidence" value="ECO:0007669"/>
    <property type="project" value="UniProtKB-KW"/>
</dbReference>
<dbReference type="GO" id="GO:0000155">
    <property type="term" value="F:phosphorelay sensor kinase activity"/>
    <property type="evidence" value="ECO:0007669"/>
    <property type="project" value="InterPro"/>
</dbReference>
<evidence type="ECO:0000256" key="1">
    <source>
        <dbReference type="ARBA" id="ARBA00000085"/>
    </source>
</evidence>
<dbReference type="GO" id="GO:0046983">
    <property type="term" value="F:protein dimerization activity"/>
    <property type="evidence" value="ECO:0007669"/>
    <property type="project" value="InterPro"/>
</dbReference>
<keyword evidence="7" id="KW-0067">ATP-binding</keyword>
<name>A0A7J5B0P6_9MICO</name>
<dbReference type="EC" id="2.7.13.3" evidence="2"/>
<evidence type="ECO:0000256" key="9">
    <source>
        <dbReference type="SAM" id="MobiDB-lite"/>
    </source>
</evidence>
<dbReference type="PANTHER" id="PTHR24421">
    <property type="entry name" value="NITRATE/NITRITE SENSOR PROTEIN NARX-RELATED"/>
    <property type="match status" value="1"/>
</dbReference>
<evidence type="ECO:0000256" key="3">
    <source>
        <dbReference type="ARBA" id="ARBA00022553"/>
    </source>
</evidence>
<dbReference type="RefSeq" id="WP_151423706.1">
    <property type="nucleotide sequence ID" value="NZ_CANKVH010000006.1"/>
</dbReference>
<dbReference type="SMART" id="SM00387">
    <property type="entry name" value="HATPase_c"/>
    <property type="match status" value="1"/>
</dbReference>
<gene>
    <name evidence="12" type="ORF">F8O03_09690</name>
</gene>
<comment type="caution">
    <text evidence="12">The sequence shown here is derived from an EMBL/GenBank/DDBJ whole genome shotgun (WGS) entry which is preliminary data.</text>
</comment>
<keyword evidence="13" id="KW-1185">Reference proteome</keyword>